<feature type="domain" description="Response regulatory" evidence="5">
    <location>
        <begin position="6"/>
        <end position="122"/>
    </location>
</feature>
<dbReference type="Pfam" id="PF00196">
    <property type="entry name" value="GerE"/>
    <property type="match status" value="1"/>
</dbReference>
<dbReference type="GO" id="GO:0000160">
    <property type="term" value="P:phosphorelay signal transduction system"/>
    <property type="evidence" value="ECO:0007669"/>
    <property type="project" value="InterPro"/>
</dbReference>
<dbReference type="PANTHER" id="PTHR43214">
    <property type="entry name" value="TWO-COMPONENT RESPONSE REGULATOR"/>
    <property type="match status" value="1"/>
</dbReference>
<dbReference type="GO" id="GO:0003677">
    <property type="term" value="F:DNA binding"/>
    <property type="evidence" value="ECO:0007669"/>
    <property type="project" value="UniProtKB-KW"/>
</dbReference>
<feature type="modified residue" description="4-aspartylphosphate" evidence="3">
    <location>
        <position position="57"/>
    </location>
</feature>
<organism evidence="6 7">
    <name type="scientific">Anaerolinea thermolimosa</name>
    <dbReference type="NCBI Taxonomy" id="229919"/>
    <lineage>
        <taxon>Bacteria</taxon>
        <taxon>Bacillati</taxon>
        <taxon>Chloroflexota</taxon>
        <taxon>Anaerolineae</taxon>
        <taxon>Anaerolineales</taxon>
        <taxon>Anaerolineaceae</taxon>
        <taxon>Anaerolinea</taxon>
    </lineage>
</organism>
<dbReference type="PROSITE" id="PS00622">
    <property type="entry name" value="HTH_LUXR_1"/>
    <property type="match status" value="1"/>
</dbReference>
<dbReference type="OrthoDB" id="9779069at2"/>
<dbReference type="SMART" id="SM00448">
    <property type="entry name" value="REC"/>
    <property type="match status" value="1"/>
</dbReference>
<dbReference type="EMBL" id="DPBP01000042">
    <property type="protein sequence ID" value="HCE18454.1"/>
    <property type="molecule type" value="Genomic_DNA"/>
</dbReference>
<dbReference type="SUPFAM" id="SSF46894">
    <property type="entry name" value="C-terminal effector domain of the bipartite response regulators"/>
    <property type="match status" value="1"/>
</dbReference>
<feature type="domain" description="HTH luxR-type" evidence="4">
    <location>
        <begin position="145"/>
        <end position="210"/>
    </location>
</feature>
<gene>
    <name evidence="6" type="ORF">DEQ80_11390</name>
</gene>
<dbReference type="InterPro" id="IPR000792">
    <property type="entry name" value="Tscrpt_reg_LuxR_C"/>
</dbReference>
<dbReference type="Proteomes" id="UP000264141">
    <property type="component" value="Unassembled WGS sequence"/>
</dbReference>
<dbReference type="PRINTS" id="PR00038">
    <property type="entry name" value="HTHLUXR"/>
</dbReference>
<dbReference type="Gene3D" id="3.40.50.2300">
    <property type="match status" value="1"/>
</dbReference>
<accession>A0A3D1JJ37</accession>
<dbReference type="AlphaFoldDB" id="A0A3D1JJ37"/>
<dbReference type="STRING" id="229919.GCA_001050195_00300"/>
<reference evidence="6 7" key="1">
    <citation type="journal article" date="2018" name="Nat. Biotechnol.">
        <title>A standardized bacterial taxonomy based on genome phylogeny substantially revises the tree of life.</title>
        <authorList>
            <person name="Parks D.H."/>
            <person name="Chuvochina M."/>
            <person name="Waite D.W."/>
            <person name="Rinke C."/>
            <person name="Skarshewski A."/>
            <person name="Chaumeil P.A."/>
            <person name="Hugenholtz P."/>
        </authorList>
    </citation>
    <scope>NUCLEOTIDE SEQUENCE [LARGE SCALE GENOMIC DNA]</scope>
    <source>
        <strain evidence="6">UBA8781</strain>
    </source>
</reference>
<dbReference type="PROSITE" id="PS50110">
    <property type="entry name" value="RESPONSE_REGULATORY"/>
    <property type="match status" value="1"/>
</dbReference>
<dbReference type="InterPro" id="IPR001789">
    <property type="entry name" value="Sig_transdc_resp-reg_receiver"/>
</dbReference>
<dbReference type="CDD" id="cd06170">
    <property type="entry name" value="LuxR_C_like"/>
    <property type="match status" value="1"/>
</dbReference>
<comment type="caution">
    <text evidence="6">The sequence shown here is derived from an EMBL/GenBank/DDBJ whole genome shotgun (WGS) entry which is preliminary data.</text>
</comment>
<evidence type="ECO:0000259" key="5">
    <source>
        <dbReference type="PROSITE" id="PS50110"/>
    </source>
</evidence>
<dbReference type="CDD" id="cd17535">
    <property type="entry name" value="REC_NarL-like"/>
    <property type="match status" value="1"/>
</dbReference>
<sequence length="215" mass="23700">MNTPVRLVVVDDHALFRRGLIGLLRDMPEFSIVGEASDGEEALQVIEQTHPDVLLLDVNMPRMDGITLIRTLRRAKNEVRILMLTISQEDEDLLGAIRAGANGYLLKNTEPEELRRALLSVVQGQGALSPEVIGPVLDAVSHSFVQPPPALLSEREREVLACLAEGLTTQQIAARLFISENTVKTHIRHILDKLEASNRTEAVGKASQLGLIPRR</sequence>
<evidence type="ECO:0000256" key="1">
    <source>
        <dbReference type="ARBA" id="ARBA00022553"/>
    </source>
</evidence>
<evidence type="ECO:0000259" key="4">
    <source>
        <dbReference type="PROSITE" id="PS50043"/>
    </source>
</evidence>
<dbReference type="RefSeq" id="WP_062189061.1">
    <property type="nucleotide sequence ID" value="NZ_DF967965.1"/>
</dbReference>
<evidence type="ECO:0000256" key="2">
    <source>
        <dbReference type="ARBA" id="ARBA00023125"/>
    </source>
</evidence>
<protein>
    <submittedName>
        <fullName evidence="6">DNA-binding response regulator</fullName>
    </submittedName>
</protein>
<evidence type="ECO:0000313" key="7">
    <source>
        <dbReference type="Proteomes" id="UP000264141"/>
    </source>
</evidence>
<evidence type="ECO:0000313" key="6">
    <source>
        <dbReference type="EMBL" id="HCE18454.1"/>
    </source>
</evidence>
<dbReference type="GO" id="GO:0006355">
    <property type="term" value="P:regulation of DNA-templated transcription"/>
    <property type="evidence" value="ECO:0007669"/>
    <property type="project" value="InterPro"/>
</dbReference>
<dbReference type="PROSITE" id="PS50043">
    <property type="entry name" value="HTH_LUXR_2"/>
    <property type="match status" value="1"/>
</dbReference>
<dbReference type="InterPro" id="IPR016032">
    <property type="entry name" value="Sig_transdc_resp-reg_C-effctor"/>
</dbReference>
<proteinExistence type="predicted"/>
<dbReference type="PANTHER" id="PTHR43214:SF43">
    <property type="entry name" value="TWO-COMPONENT RESPONSE REGULATOR"/>
    <property type="match status" value="1"/>
</dbReference>
<keyword evidence="2 6" id="KW-0238">DNA-binding</keyword>
<dbReference type="InterPro" id="IPR011006">
    <property type="entry name" value="CheY-like_superfamily"/>
</dbReference>
<dbReference type="SMART" id="SM00421">
    <property type="entry name" value="HTH_LUXR"/>
    <property type="match status" value="1"/>
</dbReference>
<dbReference type="InterPro" id="IPR058245">
    <property type="entry name" value="NreC/VraR/RcsB-like_REC"/>
</dbReference>
<evidence type="ECO:0000256" key="3">
    <source>
        <dbReference type="PROSITE-ProRule" id="PRU00169"/>
    </source>
</evidence>
<name>A0A3D1JJ37_9CHLR</name>
<keyword evidence="1 3" id="KW-0597">Phosphoprotein</keyword>
<dbReference type="InterPro" id="IPR039420">
    <property type="entry name" value="WalR-like"/>
</dbReference>
<dbReference type="SUPFAM" id="SSF52172">
    <property type="entry name" value="CheY-like"/>
    <property type="match status" value="1"/>
</dbReference>
<dbReference type="Pfam" id="PF00072">
    <property type="entry name" value="Response_reg"/>
    <property type="match status" value="1"/>
</dbReference>